<evidence type="ECO:0000256" key="5">
    <source>
        <dbReference type="ARBA" id="ARBA00034617"/>
    </source>
</evidence>
<keyword evidence="1 10" id="KW-0378">Hydrolase</keyword>
<keyword evidence="2 10" id="KW-0547">Nucleotide-binding</keyword>
<evidence type="ECO:0000259" key="8">
    <source>
        <dbReference type="Pfam" id="PF02889"/>
    </source>
</evidence>
<dbReference type="Gene3D" id="1.10.10.10">
    <property type="entry name" value="Winged helix-like DNA-binding domain superfamily/Winged helix DNA-binding domain"/>
    <property type="match status" value="1"/>
</dbReference>
<keyword evidence="11" id="KW-1185">Reference proteome</keyword>
<comment type="caution">
    <text evidence="10">The sequence shown here is derived from an EMBL/GenBank/DDBJ whole genome shotgun (WGS) entry which is preliminary data.</text>
</comment>
<dbReference type="EC" id="5.6.2.4" evidence="6"/>
<dbReference type="Gene3D" id="1.10.3380.10">
    <property type="entry name" value="Sec63 N-terminal domain-like domain"/>
    <property type="match status" value="1"/>
</dbReference>
<reference evidence="10 11" key="1">
    <citation type="submission" date="2023-08" db="EMBL/GenBank/DDBJ databases">
        <title>Black Yeasts Isolated from many extreme environments.</title>
        <authorList>
            <person name="Coleine C."/>
            <person name="Stajich J.E."/>
            <person name="Selbmann L."/>
        </authorList>
    </citation>
    <scope>NUCLEOTIDE SEQUENCE [LARGE SCALE GENOMIC DNA]</scope>
    <source>
        <strain evidence="10 11">CCFEE 536</strain>
    </source>
</reference>
<dbReference type="InterPro" id="IPR052247">
    <property type="entry name" value="Meiotic_Crossover_Helicase"/>
</dbReference>
<dbReference type="Pfam" id="PF02889">
    <property type="entry name" value="Sec63"/>
    <property type="match status" value="1"/>
</dbReference>
<evidence type="ECO:0000256" key="7">
    <source>
        <dbReference type="ARBA" id="ARBA00048988"/>
    </source>
</evidence>
<evidence type="ECO:0000259" key="9">
    <source>
        <dbReference type="Pfam" id="PF23445"/>
    </source>
</evidence>
<feature type="domain" description="MER3 helicase-like winged helix" evidence="9">
    <location>
        <begin position="62"/>
        <end position="143"/>
    </location>
</feature>
<dbReference type="Pfam" id="PF23445">
    <property type="entry name" value="WHD_SNRNP200"/>
    <property type="match status" value="1"/>
</dbReference>
<keyword evidence="4" id="KW-0469">Meiosis</keyword>
<keyword evidence="3" id="KW-0413">Isomerase</keyword>
<evidence type="ECO:0000256" key="6">
    <source>
        <dbReference type="ARBA" id="ARBA00034808"/>
    </source>
</evidence>
<evidence type="ECO:0000256" key="3">
    <source>
        <dbReference type="ARBA" id="ARBA00023235"/>
    </source>
</evidence>
<comment type="catalytic activity">
    <reaction evidence="7">
        <text>ATP + H2O = ADP + phosphate + H(+)</text>
        <dbReference type="Rhea" id="RHEA:13065"/>
        <dbReference type="ChEBI" id="CHEBI:15377"/>
        <dbReference type="ChEBI" id="CHEBI:15378"/>
        <dbReference type="ChEBI" id="CHEBI:30616"/>
        <dbReference type="ChEBI" id="CHEBI:43474"/>
        <dbReference type="ChEBI" id="CHEBI:456216"/>
        <dbReference type="EC" id="5.6.2.4"/>
    </reaction>
</comment>
<feature type="domain" description="SEC63" evidence="8">
    <location>
        <begin position="150"/>
        <end position="210"/>
    </location>
</feature>
<comment type="catalytic activity">
    <reaction evidence="5">
        <text>Couples ATP hydrolysis with the unwinding of duplex DNA by translocating in the 3'-5' direction.</text>
        <dbReference type="EC" id="5.6.2.4"/>
    </reaction>
</comment>
<dbReference type="InterPro" id="IPR036390">
    <property type="entry name" value="WH_DNA-bd_sf"/>
</dbReference>
<dbReference type="GO" id="GO:0003724">
    <property type="term" value="F:RNA helicase activity"/>
    <property type="evidence" value="ECO:0007669"/>
    <property type="project" value="UniProtKB-EC"/>
</dbReference>
<evidence type="ECO:0000256" key="2">
    <source>
        <dbReference type="ARBA" id="ARBA00022806"/>
    </source>
</evidence>
<dbReference type="InterPro" id="IPR027417">
    <property type="entry name" value="P-loop_NTPase"/>
</dbReference>
<evidence type="ECO:0000256" key="1">
    <source>
        <dbReference type="ARBA" id="ARBA00022801"/>
    </source>
</evidence>
<dbReference type="PANTHER" id="PTHR47835">
    <property type="entry name" value="HFM1, ATP DEPENDENT DNA HELICASE HOMOLOG"/>
    <property type="match status" value="1"/>
</dbReference>
<dbReference type="InterPro" id="IPR004179">
    <property type="entry name" value="Sec63-dom"/>
</dbReference>
<protein>
    <recommendedName>
        <fullName evidence="6">DNA 3'-5' helicase</fullName>
        <ecNumber evidence="6">5.6.2.4</ecNumber>
    </recommendedName>
</protein>
<name>A0ABR0LJR0_9PEZI</name>
<feature type="non-terminal residue" evidence="10">
    <location>
        <position position="211"/>
    </location>
</feature>
<keyword evidence="2 10" id="KW-0067">ATP-binding</keyword>
<sequence>MGTQFFEGREHRYIDYPISEVLQMFGKAGRPLEDKSSKGVLMLPAVKREYYKKFLNEALPIESHLQAYLHDAFVAEISTKMISSTQEAVDWSTYTYFYRRLLANPSYYGLTDTSHEGLSTHLSELVETTLKDLSEAKIIELDEEEDTIVPLNPASIAAYYNISFVTMQTFLLSLSARSKIKNILEIVTSATEFETIQIRRHEDNILRRIYD</sequence>
<accession>A0ABR0LJR0</accession>
<dbReference type="Gene3D" id="3.40.50.300">
    <property type="entry name" value="P-loop containing nucleotide triphosphate hydrolases"/>
    <property type="match status" value="1"/>
</dbReference>
<evidence type="ECO:0000313" key="10">
    <source>
        <dbReference type="EMBL" id="KAK5187866.1"/>
    </source>
</evidence>
<gene>
    <name evidence="10" type="primary">brr2_2</name>
    <name evidence="10" type="ORF">LTR16_009348</name>
</gene>
<dbReference type="GO" id="GO:0016787">
    <property type="term" value="F:hydrolase activity"/>
    <property type="evidence" value="ECO:0007669"/>
    <property type="project" value="UniProtKB-KW"/>
</dbReference>
<dbReference type="EMBL" id="JAVRRA010018834">
    <property type="protein sequence ID" value="KAK5187866.1"/>
    <property type="molecule type" value="Genomic_DNA"/>
</dbReference>
<proteinExistence type="predicted"/>
<dbReference type="PANTHER" id="PTHR47835:SF3">
    <property type="entry name" value="HELICASE FOR MEIOSIS 1"/>
    <property type="match status" value="1"/>
</dbReference>
<evidence type="ECO:0000256" key="4">
    <source>
        <dbReference type="ARBA" id="ARBA00023254"/>
    </source>
</evidence>
<dbReference type="InterPro" id="IPR057842">
    <property type="entry name" value="WH_MER3"/>
</dbReference>
<dbReference type="InterPro" id="IPR036388">
    <property type="entry name" value="WH-like_DNA-bd_sf"/>
</dbReference>
<keyword evidence="2 10" id="KW-0347">Helicase</keyword>
<dbReference type="SUPFAM" id="SSF46785">
    <property type="entry name" value="Winged helix' DNA-binding domain"/>
    <property type="match status" value="1"/>
</dbReference>
<dbReference type="Proteomes" id="UP001357485">
    <property type="component" value="Unassembled WGS sequence"/>
</dbReference>
<evidence type="ECO:0000313" key="11">
    <source>
        <dbReference type="Proteomes" id="UP001357485"/>
    </source>
</evidence>
<organism evidence="10 11">
    <name type="scientific">Cryomyces antarcticus</name>
    <dbReference type="NCBI Taxonomy" id="329879"/>
    <lineage>
        <taxon>Eukaryota</taxon>
        <taxon>Fungi</taxon>
        <taxon>Dikarya</taxon>
        <taxon>Ascomycota</taxon>
        <taxon>Pezizomycotina</taxon>
        <taxon>Dothideomycetes</taxon>
        <taxon>Dothideomycetes incertae sedis</taxon>
        <taxon>Cryomyces</taxon>
    </lineage>
</organism>